<evidence type="ECO:0000256" key="1">
    <source>
        <dbReference type="ARBA" id="ARBA00004141"/>
    </source>
</evidence>
<comment type="caution">
    <text evidence="9">The sequence shown here is derived from an EMBL/GenBank/DDBJ whole genome shotgun (WGS) entry which is preliminary data.</text>
</comment>
<evidence type="ECO:0008006" key="11">
    <source>
        <dbReference type="Google" id="ProtNLM"/>
    </source>
</evidence>
<dbReference type="PANTHER" id="PTHR23112">
    <property type="entry name" value="G PROTEIN-COUPLED RECEPTOR 157-RELATED"/>
    <property type="match status" value="1"/>
</dbReference>
<evidence type="ECO:0000259" key="8">
    <source>
        <dbReference type="Pfam" id="PF11970"/>
    </source>
</evidence>
<evidence type="ECO:0000256" key="6">
    <source>
        <dbReference type="SAM" id="Phobius"/>
    </source>
</evidence>
<dbReference type="GO" id="GO:0004930">
    <property type="term" value="F:G protein-coupled receptor activity"/>
    <property type="evidence" value="ECO:0007669"/>
    <property type="project" value="TreeGrafter"/>
</dbReference>
<evidence type="ECO:0000256" key="3">
    <source>
        <dbReference type="ARBA" id="ARBA00022989"/>
    </source>
</evidence>
<feature type="domain" description="Glucose receptor Git3-like N-terminal" evidence="7">
    <location>
        <begin position="35"/>
        <end position="257"/>
    </location>
</feature>
<reference evidence="10" key="1">
    <citation type="journal article" date="2016" name="Proc. Natl. Acad. Sci. U.S.A.">
        <title>Comparative genomics of biotechnologically important yeasts.</title>
        <authorList>
            <person name="Riley R."/>
            <person name="Haridas S."/>
            <person name="Wolfe K.H."/>
            <person name="Lopes M.R."/>
            <person name="Hittinger C.T."/>
            <person name="Goeker M."/>
            <person name="Salamov A.A."/>
            <person name="Wisecaver J.H."/>
            <person name="Long T.M."/>
            <person name="Calvey C.H."/>
            <person name="Aerts A.L."/>
            <person name="Barry K.W."/>
            <person name="Choi C."/>
            <person name="Clum A."/>
            <person name="Coughlan A.Y."/>
            <person name="Deshpande S."/>
            <person name="Douglass A.P."/>
            <person name="Hanson S.J."/>
            <person name="Klenk H.-P."/>
            <person name="LaButti K.M."/>
            <person name="Lapidus A."/>
            <person name="Lindquist E.A."/>
            <person name="Lipzen A.M."/>
            <person name="Meier-Kolthoff J.P."/>
            <person name="Ohm R.A."/>
            <person name="Otillar R.P."/>
            <person name="Pangilinan J.L."/>
            <person name="Peng Y."/>
            <person name="Rokas A."/>
            <person name="Rosa C.A."/>
            <person name="Scheuner C."/>
            <person name="Sibirny A.A."/>
            <person name="Slot J.C."/>
            <person name="Stielow J.B."/>
            <person name="Sun H."/>
            <person name="Kurtzman C.P."/>
            <person name="Blackwell M."/>
            <person name="Grigoriev I.V."/>
            <person name="Jeffries T.W."/>
        </authorList>
    </citation>
    <scope>NUCLEOTIDE SEQUENCE [LARGE SCALE GENOMIC DNA]</scope>
    <source>
        <strain evidence="10">NRRL Y-1626</strain>
    </source>
</reference>
<name>A0A1B7TJG0_9ASCO</name>
<feature type="domain" description="G protein-coupled receptor GPR1/2/3 C-terminal" evidence="8">
    <location>
        <begin position="309"/>
        <end position="382"/>
    </location>
</feature>
<feature type="transmembrane region" description="Helical" evidence="6">
    <location>
        <begin position="231"/>
        <end position="253"/>
    </location>
</feature>
<gene>
    <name evidence="9" type="ORF">HANVADRAFT_84496</name>
</gene>
<proteinExistence type="predicted"/>
<keyword evidence="3 6" id="KW-1133">Transmembrane helix</keyword>
<feature type="transmembrane region" description="Helical" evidence="6">
    <location>
        <begin position="37"/>
        <end position="56"/>
    </location>
</feature>
<evidence type="ECO:0000313" key="9">
    <source>
        <dbReference type="EMBL" id="OBA28881.1"/>
    </source>
</evidence>
<dbReference type="InterPro" id="IPR023041">
    <property type="entry name" value="Glucose_rcpt_Git3-like_N"/>
</dbReference>
<dbReference type="InterPro" id="IPR022596">
    <property type="entry name" value="GPR1/2/3_C"/>
</dbReference>
<dbReference type="EMBL" id="LXPE01000002">
    <property type="protein sequence ID" value="OBA28881.1"/>
    <property type="molecule type" value="Genomic_DNA"/>
</dbReference>
<dbReference type="Pfam" id="PF11970">
    <property type="entry name" value="GPR_Gpa2_C"/>
    <property type="match status" value="1"/>
</dbReference>
<evidence type="ECO:0000259" key="7">
    <source>
        <dbReference type="Pfam" id="PF11710"/>
    </source>
</evidence>
<organism evidence="9 10">
    <name type="scientific">Hanseniaspora valbyensis NRRL Y-1626</name>
    <dbReference type="NCBI Taxonomy" id="766949"/>
    <lineage>
        <taxon>Eukaryota</taxon>
        <taxon>Fungi</taxon>
        <taxon>Dikarya</taxon>
        <taxon>Ascomycota</taxon>
        <taxon>Saccharomycotina</taxon>
        <taxon>Saccharomycetes</taxon>
        <taxon>Saccharomycodales</taxon>
        <taxon>Saccharomycodaceae</taxon>
        <taxon>Hanseniaspora</taxon>
    </lineage>
</organism>
<feature type="transmembrane region" description="Helical" evidence="6">
    <location>
        <begin position="318"/>
        <end position="337"/>
    </location>
</feature>
<evidence type="ECO:0000256" key="2">
    <source>
        <dbReference type="ARBA" id="ARBA00022692"/>
    </source>
</evidence>
<dbReference type="Pfam" id="PF11710">
    <property type="entry name" value="Git3"/>
    <property type="match status" value="1"/>
</dbReference>
<comment type="subcellular location">
    <subcellularLocation>
        <location evidence="1">Membrane</location>
        <topology evidence="1">Multi-pass membrane protein</topology>
    </subcellularLocation>
</comment>
<feature type="transmembrane region" description="Helical" evidence="6">
    <location>
        <begin position="83"/>
        <end position="100"/>
    </location>
</feature>
<protein>
    <recommendedName>
        <fullName evidence="11">G-protein coupled receptors family 1 profile domain-containing protein</fullName>
    </recommendedName>
</protein>
<feature type="transmembrane region" description="Helical" evidence="6">
    <location>
        <begin position="112"/>
        <end position="136"/>
    </location>
</feature>
<sequence>MSKRIYKRDETTEINLALGIPGMYSAFTPHIATILRALAITIGVTSILCSICNIYMMKNIHPSKKFFRHQILLTLFTSDMIKCLLYTAFSIAAISSIKIYSSPIAYNILGYFTHIFLVASDSLIFFLSWHFAILIFKPDWRWFDVKKKIYKGGIYGYRYVIYIFTAVYSLSTASLVFINYNKAELLSKSKQLTISTTKGLGKVTRGSKLGGYKPYVTIIALPVHPFYYSLFFSWLFRYIVMISIFTIFISIYVKHVTQLKTLKKRFNKLNSNSSNNSQENYNSNNESLTFQINDIRQEFNEILLEEFQKTQQKFKKHLLLLFLYPVCYFFLWIMPLVENIEQPFHDRKYGPIIPITFLVTLCHPANGLFDTIIFQTIEKPLQNSWYNIECDILKINYMNNKNRDSLSFKDKLNLCYNKKWGLQGWYYSKEVSDSLLFDRSSEKLYGVSYKKIKWYWKLYHHLPMQKGIDLDLLNYKIGDEKFFMNSDKKQMNGIITSKSEDEINTQSLSVDSKKVDKEKSFSDLKNLITYYEKQNKKFDINSSVHLVKTENSILHNKKNENPHDWINNLLQKNSSSIKKDNEVTSSSQNSNDTRIVNDNNNNFDLELQIHEYISIISNDDDDVYDNNNNANKPDTTDTMEESLNIHKFLNNQELN</sequence>
<feature type="region of interest" description="Disordered" evidence="5">
    <location>
        <begin position="576"/>
        <end position="597"/>
    </location>
</feature>
<keyword evidence="10" id="KW-1185">Reference proteome</keyword>
<keyword evidence="4 6" id="KW-0472">Membrane</keyword>
<keyword evidence="2 6" id="KW-0812">Transmembrane</keyword>
<evidence type="ECO:0000256" key="4">
    <source>
        <dbReference type="ARBA" id="ARBA00023136"/>
    </source>
</evidence>
<feature type="transmembrane region" description="Helical" evidence="6">
    <location>
        <begin position="157"/>
        <end position="180"/>
    </location>
</feature>
<dbReference type="GO" id="GO:0007189">
    <property type="term" value="P:adenylate cyclase-activating G protein-coupled receptor signaling pathway"/>
    <property type="evidence" value="ECO:0007669"/>
    <property type="project" value="TreeGrafter"/>
</dbReference>
<accession>A0A1B7TJG0</accession>
<evidence type="ECO:0000256" key="5">
    <source>
        <dbReference type="SAM" id="MobiDB-lite"/>
    </source>
</evidence>
<evidence type="ECO:0000313" key="10">
    <source>
        <dbReference type="Proteomes" id="UP000092321"/>
    </source>
</evidence>
<dbReference type="Proteomes" id="UP000092321">
    <property type="component" value="Unassembled WGS sequence"/>
</dbReference>
<dbReference type="GO" id="GO:0005886">
    <property type="term" value="C:plasma membrane"/>
    <property type="evidence" value="ECO:0007669"/>
    <property type="project" value="TreeGrafter"/>
</dbReference>
<dbReference type="AlphaFoldDB" id="A0A1B7TJG0"/>
<dbReference type="OrthoDB" id="5368598at2759"/>
<dbReference type="PANTHER" id="PTHR23112:SF37">
    <property type="entry name" value="G PROTEIN-COUPLED RECEPTOR GPR1"/>
    <property type="match status" value="1"/>
</dbReference>
<dbReference type="Gene3D" id="1.20.1070.10">
    <property type="entry name" value="Rhodopsin 7-helix transmembrane proteins"/>
    <property type="match status" value="1"/>
</dbReference>